<comment type="caution">
    <text evidence="7">The sequence shown here is derived from an EMBL/GenBank/DDBJ whole genome shotgun (WGS) entry which is preliminary data.</text>
</comment>
<dbReference type="NCBIfam" id="NF007739">
    <property type="entry name" value="PRK10419.1"/>
    <property type="match status" value="2"/>
</dbReference>
<dbReference type="Proteomes" id="UP000284202">
    <property type="component" value="Unassembled WGS sequence"/>
</dbReference>
<keyword evidence="4" id="KW-0547">Nucleotide-binding</keyword>
<dbReference type="PROSITE" id="PS50893">
    <property type="entry name" value="ABC_TRANSPORTER_2"/>
    <property type="match status" value="2"/>
</dbReference>
<dbReference type="GO" id="GO:0005886">
    <property type="term" value="C:plasma membrane"/>
    <property type="evidence" value="ECO:0007669"/>
    <property type="project" value="UniProtKB-SubCell"/>
</dbReference>
<dbReference type="CDD" id="cd03257">
    <property type="entry name" value="ABC_NikE_OppD_transporters"/>
    <property type="match status" value="2"/>
</dbReference>
<evidence type="ECO:0000256" key="1">
    <source>
        <dbReference type="ARBA" id="ARBA00004417"/>
    </source>
</evidence>
<proteinExistence type="inferred from homology"/>
<dbReference type="InterPro" id="IPR013563">
    <property type="entry name" value="Oligopep_ABC_C"/>
</dbReference>
<dbReference type="RefSeq" id="WP_119751832.1">
    <property type="nucleotide sequence ID" value="NZ_QZCG01000018.1"/>
</dbReference>
<evidence type="ECO:0000313" key="8">
    <source>
        <dbReference type="Proteomes" id="UP000284202"/>
    </source>
</evidence>
<evidence type="ECO:0000259" key="6">
    <source>
        <dbReference type="PROSITE" id="PS50893"/>
    </source>
</evidence>
<feature type="domain" description="ABC transporter" evidence="6">
    <location>
        <begin position="302"/>
        <end position="540"/>
    </location>
</feature>
<dbReference type="GO" id="GO:0055085">
    <property type="term" value="P:transmembrane transport"/>
    <property type="evidence" value="ECO:0007669"/>
    <property type="project" value="UniProtKB-ARBA"/>
</dbReference>
<dbReference type="OrthoDB" id="9802264at2"/>
<dbReference type="GO" id="GO:0016887">
    <property type="term" value="F:ATP hydrolysis activity"/>
    <property type="evidence" value="ECO:0007669"/>
    <property type="project" value="InterPro"/>
</dbReference>
<dbReference type="FunFam" id="3.40.50.300:FF:000016">
    <property type="entry name" value="Oligopeptide ABC transporter ATP-binding component"/>
    <property type="match status" value="2"/>
</dbReference>
<dbReference type="GO" id="GO:0005524">
    <property type="term" value="F:ATP binding"/>
    <property type="evidence" value="ECO:0007669"/>
    <property type="project" value="UniProtKB-KW"/>
</dbReference>
<gene>
    <name evidence="7" type="ORF">D3P04_20975</name>
</gene>
<dbReference type="InterPro" id="IPR003439">
    <property type="entry name" value="ABC_transporter-like_ATP-bd"/>
</dbReference>
<dbReference type="PROSITE" id="PS00211">
    <property type="entry name" value="ABC_TRANSPORTER_1"/>
    <property type="match status" value="2"/>
</dbReference>
<comment type="similarity">
    <text evidence="2">Belongs to the ABC transporter superfamily.</text>
</comment>
<dbReference type="InterPro" id="IPR050319">
    <property type="entry name" value="ABC_transp_ATP-bind"/>
</dbReference>
<name>A0A418SML5_9RHOB</name>
<dbReference type="AlphaFoldDB" id="A0A418SML5"/>
<protein>
    <submittedName>
        <fullName evidence="7">ABC transporter ATP-binding protein</fullName>
    </submittedName>
</protein>
<accession>A0A418SML5</accession>
<keyword evidence="3" id="KW-0813">Transport</keyword>
<feature type="domain" description="ABC transporter" evidence="6">
    <location>
        <begin position="23"/>
        <end position="272"/>
    </location>
</feature>
<dbReference type="InterPro" id="IPR027417">
    <property type="entry name" value="P-loop_NTPase"/>
</dbReference>
<dbReference type="Gene3D" id="3.40.50.300">
    <property type="entry name" value="P-loop containing nucleotide triphosphate hydrolases"/>
    <property type="match status" value="2"/>
</dbReference>
<dbReference type="InterPro" id="IPR003593">
    <property type="entry name" value="AAA+_ATPase"/>
</dbReference>
<organism evidence="7 8">
    <name type="scientific">Paracoccus onubensis</name>
    <dbReference type="NCBI Taxonomy" id="1675788"/>
    <lineage>
        <taxon>Bacteria</taxon>
        <taxon>Pseudomonadati</taxon>
        <taxon>Pseudomonadota</taxon>
        <taxon>Alphaproteobacteria</taxon>
        <taxon>Rhodobacterales</taxon>
        <taxon>Paracoccaceae</taxon>
        <taxon>Paracoccus</taxon>
    </lineage>
</organism>
<dbReference type="PANTHER" id="PTHR43776:SF7">
    <property type="entry name" value="D,D-DIPEPTIDE TRANSPORT ATP-BINDING PROTEIN DDPF-RELATED"/>
    <property type="match status" value="1"/>
</dbReference>
<keyword evidence="5 7" id="KW-0067">ATP-binding</keyword>
<dbReference type="SUPFAM" id="SSF52540">
    <property type="entry name" value="P-loop containing nucleoside triphosphate hydrolases"/>
    <property type="match status" value="2"/>
</dbReference>
<sequence>MTSAEDTIIRSEQPGEASCDPVLEVRDLRVAFQQDGKRVDAVKGVSFHIGRGETLALVGESGSGKSVSALSTVRLLGDAAEVSGSVRYEGREIIEAPEKLLRTIRGNDISFIFQEPLTSLNPLHTLEKQITESVRLHQGLTGAKARERVIELLNRVGIRNPESRLADYPHQLSGGQRQRIMIAMALANGPELLIADEPTTALDVTIQAQILDLLAELKKAEGLSLLFISHDLGVVRRIADRVCVMKDGVIVEQGPTEKIFSDPQHEYTRKLLAAEPKGMADPVRDDAKTMVETRDLKVWFPIKRGFLRRVVGHVKAVDGATLSVRQGETLGIVGESGSGKTTLALAIMRLIESQGPILLMGQDIAGRQGRQLRRLRRDMQVVFQDPFGSLSPRMTVEQIIAEGLGVHEVDPTRDHREMVAEIMAETGLDPSVMHRYPHEFSGGQRQRIAIARAMILRPKVVVLDEPTSALDMTVQVQIVQLLRDLQRKHNLTFLFISHDLRVVRAMSHQIMVMRAGEVLEYGEAAGIFNNPKTEYTRALLKAAFPERDL</sequence>
<dbReference type="EMBL" id="QZCG01000018">
    <property type="protein sequence ID" value="RJE82206.1"/>
    <property type="molecule type" value="Genomic_DNA"/>
</dbReference>
<dbReference type="GO" id="GO:0015833">
    <property type="term" value="P:peptide transport"/>
    <property type="evidence" value="ECO:0007669"/>
    <property type="project" value="InterPro"/>
</dbReference>
<keyword evidence="8" id="KW-1185">Reference proteome</keyword>
<dbReference type="SMART" id="SM00382">
    <property type="entry name" value="AAA"/>
    <property type="match status" value="2"/>
</dbReference>
<evidence type="ECO:0000256" key="3">
    <source>
        <dbReference type="ARBA" id="ARBA00022448"/>
    </source>
</evidence>
<dbReference type="Pfam" id="PF08352">
    <property type="entry name" value="oligo_HPY"/>
    <property type="match status" value="2"/>
</dbReference>
<reference evidence="8" key="1">
    <citation type="submission" date="2018-09" db="EMBL/GenBank/DDBJ databases">
        <title>Acidovorax cavernicola nov. sp. isolated from Gruta de las Maravillas (Aracena, Spain).</title>
        <authorList>
            <person name="Jurado V."/>
            <person name="Gutierrez-Patricio S."/>
            <person name="Gonzalez-Pimentel J.L."/>
            <person name="Miller A.Z."/>
            <person name="Laiz L."/>
            <person name="Saiz-Jimenez C."/>
        </authorList>
    </citation>
    <scope>NUCLEOTIDE SEQUENCE [LARGE SCALE GENOMIC DNA]</scope>
    <source>
        <strain evidence="8">1011MAR3C25</strain>
    </source>
</reference>
<evidence type="ECO:0000256" key="4">
    <source>
        <dbReference type="ARBA" id="ARBA00022741"/>
    </source>
</evidence>
<dbReference type="InterPro" id="IPR017871">
    <property type="entry name" value="ABC_transporter-like_CS"/>
</dbReference>
<comment type="subcellular location">
    <subcellularLocation>
        <location evidence="1">Cell inner membrane</location>
        <topology evidence="1">Peripheral membrane protein</topology>
    </subcellularLocation>
</comment>
<dbReference type="Pfam" id="PF00005">
    <property type="entry name" value="ABC_tran"/>
    <property type="match status" value="2"/>
</dbReference>
<dbReference type="PANTHER" id="PTHR43776">
    <property type="entry name" value="TRANSPORT ATP-BINDING PROTEIN"/>
    <property type="match status" value="1"/>
</dbReference>
<evidence type="ECO:0000256" key="5">
    <source>
        <dbReference type="ARBA" id="ARBA00022840"/>
    </source>
</evidence>
<dbReference type="NCBIfam" id="NF008453">
    <property type="entry name" value="PRK11308.1"/>
    <property type="match status" value="2"/>
</dbReference>
<evidence type="ECO:0000313" key="7">
    <source>
        <dbReference type="EMBL" id="RJE82206.1"/>
    </source>
</evidence>
<evidence type="ECO:0000256" key="2">
    <source>
        <dbReference type="ARBA" id="ARBA00005417"/>
    </source>
</evidence>